<reference evidence="2 3" key="2">
    <citation type="submission" date="2020-08" db="EMBL/GenBank/DDBJ databases">
        <title>The Agave Microbiome: Exploring the role of microbial communities in plant adaptations to desert environments.</title>
        <authorList>
            <person name="Partida-Martinez L.P."/>
        </authorList>
    </citation>
    <scope>NUCLEOTIDE SEQUENCE [LARGE SCALE GENOMIC DNA]</scope>
    <source>
        <strain evidence="2 3">AS2.3</strain>
    </source>
</reference>
<dbReference type="SUPFAM" id="SSF81301">
    <property type="entry name" value="Nucleotidyltransferase"/>
    <property type="match status" value="1"/>
</dbReference>
<dbReference type="Pfam" id="PF18765">
    <property type="entry name" value="Polbeta"/>
    <property type="match status" value="1"/>
</dbReference>
<evidence type="ECO:0000313" key="3">
    <source>
        <dbReference type="Proteomes" id="UP000517753"/>
    </source>
</evidence>
<reference evidence="2 3" key="1">
    <citation type="submission" date="2020-07" db="EMBL/GenBank/DDBJ databases">
        <authorList>
            <person name="Partida-Martinez L."/>
            <person name="Huntemann M."/>
            <person name="Clum A."/>
            <person name="Wang J."/>
            <person name="Palaniappan K."/>
            <person name="Ritter S."/>
            <person name="Chen I.-M."/>
            <person name="Stamatis D."/>
            <person name="Reddy T."/>
            <person name="O'Malley R."/>
            <person name="Daum C."/>
            <person name="Shapiro N."/>
            <person name="Ivanova N."/>
            <person name="Kyrpides N."/>
            <person name="Woyke T."/>
        </authorList>
    </citation>
    <scope>NUCLEOTIDE SEQUENCE [LARGE SCALE GENOMIC DNA]</scope>
    <source>
        <strain evidence="2 3">AS2.3</strain>
    </source>
</reference>
<protein>
    <submittedName>
        <fullName evidence="2">Putative nucleotidyltransferase</fullName>
    </submittedName>
</protein>
<dbReference type="Proteomes" id="UP000517753">
    <property type="component" value="Unassembled WGS sequence"/>
</dbReference>
<dbReference type="EMBL" id="JACCBY010000003">
    <property type="protein sequence ID" value="NYD90483.1"/>
    <property type="molecule type" value="Genomic_DNA"/>
</dbReference>
<feature type="domain" description="Polymerase beta nucleotidyltransferase" evidence="1">
    <location>
        <begin position="26"/>
        <end position="106"/>
    </location>
</feature>
<dbReference type="CDD" id="cd05403">
    <property type="entry name" value="NT_KNTase_like"/>
    <property type="match status" value="1"/>
</dbReference>
<evidence type="ECO:0000313" key="2">
    <source>
        <dbReference type="EMBL" id="NYD90483.1"/>
    </source>
</evidence>
<accession>A0A7Y9K127</accession>
<dbReference type="GO" id="GO:0016740">
    <property type="term" value="F:transferase activity"/>
    <property type="evidence" value="ECO:0007669"/>
    <property type="project" value="UniProtKB-KW"/>
</dbReference>
<keyword evidence="2" id="KW-0808">Transferase</keyword>
<keyword evidence="3" id="KW-1185">Reference proteome</keyword>
<proteinExistence type="predicted"/>
<dbReference type="RefSeq" id="WP_179508969.1">
    <property type="nucleotide sequence ID" value="NZ_JACCBY010000003.1"/>
</dbReference>
<sequence length="118" mass="12714">MADADGIMLSERDRAIVRSVLSPFADRIDRVGVFGSRALGSARPASDIDLVIWGDLDARTLARLGTLFGESSLAVSVDVILYGPELAAALRRHIDRAAKTLFTRDDLRADVVRTGMTG</sequence>
<dbReference type="AlphaFoldDB" id="A0A7Y9K127"/>
<evidence type="ECO:0000259" key="1">
    <source>
        <dbReference type="Pfam" id="PF18765"/>
    </source>
</evidence>
<dbReference type="InterPro" id="IPR041633">
    <property type="entry name" value="Polbeta"/>
</dbReference>
<dbReference type="Gene3D" id="3.30.460.10">
    <property type="entry name" value="Beta Polymerase, domain 2"/>
    <property type="match status" value="1"/>
</dbReference>
<comment type="caution">
    <text evidence="2">The sequence shown here is derived from an EMBL/GenBank/DDBJ whole genome shotgun (WGS) entry which is preliminary data.</text>
</comment>
<dbReference type="InterPro" id="IPR043519">
    <property type="entry name" value="NT_sf"/>
</dbReference>
<gene>
    <name evidence="2" type="ORF">HD841_002280</name>
</gene>
<organism evidence="2 3">
    <name type="scientific">Sphingomonas melonis</name>
    <dbReference type="NCBI Taxonomy" id="152682"/>
    <lineage>
        <taxon>Bacteria</taxon>
        <taxon>Pseudomonadati</taxon>
        <taxon>Pseudomonadota</taxon>
        <taxon>Alphaproteobacteria</taxon>
        <taxon>Sphingomonadales</taxon>
        <taxon>Sphingomonadaceae</taxon>
        <taxon>Sphingomonas</taxon>
    </lineage>
</organism>
<name>A0A7Y9K127_9SPHN</name>